<dbReference type="AlphaFoldDB" id="A0A6J4S355"/>
<dbReference type="EMBL" id="CADCVI010000186">
    <property type="protein sequence ID" value="CAA9481646.1"/>
    <property type="molecule type" value="Genomic_DNA"/>
</dbReference>
<name>A0A6J4S355_9ACTN</name>
<evidence type="ECO:0000313" key="1">
    <source>
        <dbReference type="EMBL" id="CAA9481646.1"/>
    </source>
</evidence>
<accession>A0A6J4S355</accession>
<protein>
    <submittedName>
        <fullName evidence="1">Uncharacterized protein</fullName>
    </submittedName>
</protein>
<proteinExistence type="predicted"/>
<reference evidence="1" key="1">
    <citation type="submission" date="2020-02" db="EMBL/GenBank/DDBJ databases">
        <authorList>
            <person name="Meier V. D."/>
        </authorList>
    </citation>
    <scope>NUCLEOTIDE SEQUENCE</scope>
    <source>
        <strain evidence="1">AVDCRST_MAG25</strain>
    </source>
</reference>
<sequence length="35" mass="3893">MSGPTFISTKRSIRIMKVIIKKLFPLKTTAPFALG</sequence>
<gene>
    <name evidence="1" type="ORF">AVDCRST_MAG25-2802</name>
</gene>
<organism evidence="1">
    <name type="scientific">uncultured Rubrobacteraceae bacterium</name>
    <dbReference type="NCBI Taxonomy" id="349277"/>
    <lineage>
        <taxon>Bacteria</taxon>
        <taxon>Bacillati</taxon>
        <taxon>Actinomycetota</taxon>
        <taxon>Rubrobacteria</taxon>
        <taxon>Rubrobacterales</taxon>
        <taxon>Rubrobacteraceae</taxon>
        <taxon>environmental samples</taxon>
    </lineage>
</organism>